<evidence type="ECO:0000313" key="2">
    <source>
        <dbReference type="Proteomes" id="UP000002640"/>
    </source>
</evidence>
<dbReference type="EMBL" id="JH159156">
    <property type="protein sequence ID" value="EGZ14159.1"/>
    <property type="molecule type" value="Genomic_DNA"/>
</dbReference>
<dbReference type="GeneID" id="20638338"/>
<gene>
    <name evidence="1" type="ORF">PHYSODRAFT_253080</name>
</gene>
<proteinExistence type="predicted"/>
<dbReference type="PANTHER" id="PTHR47150:SF5">
    <property type="entry name" value="OS07G0546750 PROTEIN"/>
    <property type="match status" value="1"/>
</dbReference>
<feature type="non-terminal residue" evidence="1">
    <location>
        <position position="167"/>
    </location>
</feature>
<name>G4ZRY0_PHYSP</name>
<dbReference type="PANTHER" id="PTHR47150">
    <property type="entry name" value="OS12G0169200 PROTEIN"/>
    <property type="match status" value="1"/>
</dbReference>
<dbReference type="RefSeq" id="XP_009531588.1">
    <property type="nucleotide sequence ID" value="XM_009533293.1"/>
</dbReference>
<dbReference type="KEGG" id="psoj:PHYSODRAFT_253080"/>
<protein>
    <submittedName>
        <fullName evidence="1">Uncharacterized protein</fullName>
    </submittedName>
</protein>
<dbReference type="Proteomes" id="UP000002640">
    <property type="component" value="Unassembled WGS sequence"/>
</dbReference>
<keyword evidence="2" id="KW-1185">Reference proteome</keyword>
<organism evidence="1 2">
    <name type="scientific">Phytophthora sojae (strain P6497)</name>
    <name type="common">Soybean stem and root rot agent</name>
    <name type="synonym">Phytophthora megasperma f. sp. glycines</name>
    <dbReference type="NCBI Taxonomy" id="1094619"/>
    <lineage>
        <taxon>Eukaryota</taxon>
        <taxon>Sar</taxon>
        <taxon>Stramenopiles</taxon>
        <taxon>Oomycota</taxon>
        <taxon>Peronosporomycetes</taxon>
        <taxon>Peronosporales</taxon>
        <taxon>Peronosporaceae</taxon>
        <taxon>Phytophthora</taxon>
    </lineage>
</organism>
<accession>G4ZRY0</accession>
<sequence length="167" mass="18660">MQDYFADDSVYSARTFRRRFRMRWPLYLRIVAAIEEHASYFQQRADATGKLGLYSAAKVHCGNPAACLRYAGGCGGRVRPHRIKHSYQELAAVLFCGTRGVRRGVSTCAKCRRRQSAASHAWGAWLRGHAWQLKLHALAVEKLSDGVGRAVHRQGEYADHCARGGGL</sequence>
<dbReference type="AlphaFoldDB" id="G4ZRY0"/>
<dbReference type="InParanoid" id="G4ZRY0"/>
<reference evidence="1 2" key="1">
    <citation type="journal article" date="2006" name="Science">
        <title>Phytophthora genome sequences uncover evolutionary origins and mechanisms of pathogenesis.</title>
        <authorList>
            <person name="Tyler B.M."/>
            <person name="Tripathy S."/>
            <person name="Zhang X."/>
            <person name="Dehal P."/>
            <person name="Jiang R.H."/>
            <person name="Aerts A."/>
            <person name="Arredondo F.D."/>
            <person name="Baxter L."/>
            <person name="Bensasson D."/>
            <person name="Beynon J.L."/>
            <person name="Chapman J."/>
            <person name="Damasceno C.M."/>
            <person name="Dorrance A.E."/>
            <person name="Dou D."/>
            <person name="Dickerman A.W."/>
            <person name="Dubchak I.L."/>
            <person name="Garbelotto M."/>
            <person name="Gijzen M."/>
            <person name="Gordon S.G."/>
            <person name="Govers F."/>
            <person name="Grunwald N.J."/>
            <person name="Huang W."/>
            <person name="Ivors K.L."/>
            <person name="Jones R.W."/>
            <person name="Kamoun S."/>
            <person name="Krampis K."/>
            <person name="Lamour K.H."/>
            <person name="Lee M.K."/>
            <person name="McDonald W.H."/>
            <person name="Medina M."/>
            <person name="Meijer H.J."/>
            <person name="Nordberg E.K."/>
            <person name="Maclean D.J."/>
            <person name="Ospina-Giraldo M.D."/>
            <person name="Morris P.F."/>
            <person name="Phuntumart V."/>
            <person name="Putnam N.H."/>
            <person name="Rash S."/>
            <person name="Rose J.K."/>
            <person name="Sakihama Y."/>
            <person name="Salamov A.A."/>
            <person name="Savidor A."/>
            <person name="Scheuring C.F."/>
            <person name="Smith B.M."/>
            <person name="Sobral B.W."/>
            <person name="Terry A."/>
            <person name="Torto-Alalibo T.A."/>
            <person name="Win J."/>
            <person name="Xu Z."/>
            <person name="Zhang H."/>
            <person name="Grigoriev I.V."/>
            <person name="Rokhsar D.S."/>
            <person name="Boore J.L."/>
        </authorList>
    </citation>
    <scope>NUCLEOTIDE SEQUENCE [LARGE SCALE GENOMIC DNA]</scope>
    <source>
        <strain evidence="1 2">P6497</strain>
    </source>
</reference>
<evidence type="ECO:0000313" key="1">
    <source>
        <dbReference type="EMBL" id="EGZ14159.1"/>
    </source>
</evidence>